<accession>A0A964V3L3</accession>
<evidence type="ECO:0000313" key="3">
    <source>
        <dbReference type="Proteomes" id="UP000713222"/>
    </source>
</evidence>
<proteinExistence type="predicted"/>
<dbReference type="EMBL" id="RGET01000205">
    <property type="protein sequence ID" value="NBN88631.1"/>
    <property type="molecule type" value="Genomic_DNA"/>
</dbReference>
<dbReference type="Gene3D" id="1.10.10.60">
    <property type="entry name" value="Homeodomain-like"/>
    <property type="match status" value="1"/>
</dbReference>
<name>A0A964V3L3_9PROT</name>
<reference evidence="2" key="1">
    <citation type="submission" date="2018-10" db="EMBL/GenBank/DDBJ databases">
        <title>Iterative Subtractive Binning of Freshwater Chronoseries Metagenomes Recovers Nearly Complete Genomes from over Four Hundred Novel Species.</title>
        <authorList>
            <person name="Rodriguez-R L.M."/>
            <person name="Tsementzi D."/>
            <person name="Luo C."/>
            <person name="Konstantinidis K.T."/>
        </authorList>
    </citation>
    <scope>NUCLEOTIDE SEQUENCE</scope>
    <source>
        <strain evidence="2">WB7_6_001</strain>
    </source>
</reference>
<dbReference type="InterPro" id="IPR048683">
    <property type="entry name" value="Sf6_terminase"/>
</dbReference>
<keyword evidence="1" id="KW-0175">Coiled coil</keyword>
<feature type="coiled-coil region" evidence="1">
    <location>
        <begin position="41"/>
        <end position="68"/>
    </location>
</feature>
<evidence type="ECO:0000256" key="1">
    <source>
        <dbReference type="SAM" id="Coils"/>
    </source>
</evidence>
<evidence type="ECO:0008006" key="4">
    <source>
        <dbReference type="Google" id="ProtNLM"/>
    </source>
</evidence>
<gene>
    <name evidence="2" type="ORF">EBV32_06050</name>
</gene>
<dbReference type="Pfam" id="PF20901">
    <property type="entry name" value="Sf6_terminase"/>
    <property type="match status" value="1"/>
</dbReference>
<protein>
    <recommendedName>
        <fullName evidence="4">Terminase small subunit protein</fullName>
    </recommendedName>
</protein>
<dbReference type="Proteomes" id="UP000713222">
    <property type="component" value="Unassembled WGS sequence"/>
</dbReference>
<organism evidence="2 3">
    <name type="scientific">Candidatus Fonsibacter lacus</name>
    <dbReference type="NCBI Taxonomy" id="2576439"/>
    <lineage>
        <taxon>Bacteria</taxon>
        <taxon>Pseudomonadati</taxon>
        <taxon>Pseudomonadota</taxon>
        <taxon>Alphaproteobacteria</taxon>
        <taxon>Candidatus Pelagibacterales</taxon>
        <taxon>Candidatus Pelagibacterales incertae sedis</taxon>
        <taxon>Candidatus Fonsibacter</taxon>
    </lineage>
</organism>
<evidence type="ECO:0000313" key="2">
    <source>
        <dbReference type="EMBL" id="NBN88631.1"/>
    </source>
</evidence>
<sequence>MHKNSVKFSQELFDEICVRIASGESLRKICKDDKMPNLTSVWKWLNNNEELSKQYARAKEEQAELFADEITEICDAEMPMDAFGKIDAGAVNQARLKIDSRKWIASKLKPKKFGDFTKVQAEVKDTSSTSSWLGEVLSEIDNNK</sequence>
<comment type="caution">
    <text evidence="2">The sequence shown here is derived from an EMBL/GenBank/DDBJ whole genome shotgun (WGS) entry which is preliminary data.</text>
</comment>
<dbReference type="AlphaFoldDB" id="A0A964V3L3"/>